<dbReference type="PANTHER" id="PTHR43081">
    <property type="entry name" value="ADENYLATE CYCLASE, TERMINAL-DIFFERENTIATION SPECIFIC-RELATED"/>
    <property type="match status" value="1"/>
</dbReference>
<sequence length="438" mass="46851">MVQSPETSKGPERVYPPMVRLLARSSGGRHLVPATRDWRDVERWLLDEAGRIPTLHALFEAFCWHLVAADVPLHRASLHVGTLHPQLLGFAWNWSEADGFCDEVQVSEEALAQPAFLRSPLAVVFRTGEELVLDARDDATVAQYGIMADLRQAGFTQYVATPLGAGDYHNVATVATRHPDGFSPEQHEILCSLLRLLALHVERHIALRISQNVVATYLGVDAGKAVLDGVIKRGTGSRIEAVIWVSDLRGFTDLSDRLAPDDMLLILNAYFSALVEAITRHGGDVLKFVGDGLLAVFPLERTYDQANAACAALAAALDAESAVAGLGLSPPAELSRIDGWAPLQSGIGLHVGDVFFGNVGAANRLDFTVIGSAVNTASRVEGLTKPLARPILMTAPVAEAVAVAAGTSARATGAVESLGRHSLRGLPEPMDLFAPVRP</sequence>
<dbReference type="Pfam" id="PF00211">
    <property type="entry name" value="Guanylate_cyc"/>
    <property type="match status" value="1"/>
</dbReference>
<dbReference type="SMART" id="SM00044">
    <property type="entry name" value="CYCc"/>
    <property type="match status" value="1"/>
</dbReference>
<evidence type="ECO:0000313" key="2">
    <source>
        <dbReference type="EMBL" id="NBN62992.1"/>
    </source>
</evidence>
<dbReference type="EMBL" id="JAABLP010000001">
    <property type="protein sequence ID" value="NBN62992.1"/>
    <property type="molecule type" value="Genomic_DNA"/>
</dbReference>
<comment type="caution">
    <text evidence="2">The sequence shown here is derived from an EMBL/GenBank/DDBJ whole genome shotgun (WGS) entry which is preliminary data.</text>
</comment>
<name>A0ABW9ZG87_9HYPH</name>
<protein>
    <submittedName>
        <fullName evidence="2">Adenylate/guanylate cyclase domain-containing protein</fullName>
    </submittedName>
</protein>
<dbReference type="Proteomes" id="UP000541347">
    <property type="component" value="Unassembled WGS sequence"/>
</dbReference>
<dbReference type="InterPro" id="IPR001054">
    <property type="entry name" value="A/G_cyclase"/>
</dbReference>
<organism evidence="2 3">
    <name type="scientific">Pannonibacter tanglangensis</name>
    <dbReference type="NCBI Taxonomy" id="2750084"/>
    <lineage>
        <taxon>Bacteria</taxon>
        <taxon>Pseudomonadati</taxon>
        <taxon>Pseudomonadota</taxon>
        <taxon>Alphaproteobacteria</taxon>
        <taxon>Hyphomicrobiales</taxon>
        <taxon>Stappiaceae</taxon>
        <taxon>Pannonibacter</taxon>
    </lineage>
</organism>
<accession>A0ABW9ZG87</accession>
<dbReference type="CDD" id="cd07302">
    <property type="entry name" value="CHD"/>
    <property type="match status" value="1"/>
</dbReference>
<dbReference type="SUPFAM" id="SSF55073">
    <property type="entry name" value="Nucleotide cyclase"/>
    <property type="match status" value="1"/>
</dbReference>
<proteinExistence type="predicted"/>
<dbReference type="InterPro" id="IPR050697">
    <property type="entry name" value="Adenylyl/Guanylyl_Cyclase_3/4"/>
</dbReference>
<evidence type="ECO:0000259" key="1">
    <source>
        <dbReference type="PROSITE" id="PS50125"/>
    </source>
</evidence>
<evidence type="ECO:0000313" key="3">
    <source>
        <dbReference type="Proteomes" id="UP000541347"/>
    </source>
</evidence>
<dbReference type="PROSITE" id="PS50125">
    <property type="entry name" value="GUANYLATE_CYCLASE_2"/>
    <property type="match status" value="1"/>
</dbReference>
<dbReference type="RefSeq" id="WP_161674389.1">
    <property type="nucleotide sequence ID" value="NZ_JAABLP010000001.1"/>
</dbReference>
<dbReference type="Gene3D" id="3.30.70.1230">
    <property type="entry name" value="Nucleotide cyclase"/>
    <property type="match status" value="1"/>
</dbReference>
<gene>
    <name evidence="2" type="ORF">GWI71_04785</name>
</gene>
<reference evidence="2 3" key="1">
    <citation type="submission" date="2020-01" db="EMBL/GenBank/DDBJ databases">
        <authorList>
            <person name="Peng S.Y."/>
            <person name="Li J."/>
            <person name="Wang M."/>
            <person name="Wang L."/>
            <person name="Wang C.Q."/>
            <person name="Wang J.R."/>
        </authorList>
    </citation>
    <scope>NUCLEOTIDE SEQUENCE [LARGE SCALE GENOMIC DNA]</scope>
    <source>
        <strain evidence="2 3">XCT-34</strain>
    </source>
</reference>
<feature type="domain" description="Guanylate cyclase" evidence="1">
    <location>
        <begin position="242"/>
        <end position="381"/>
    </location>
</feature>
<dbReference type="InterPro" id="IPR029787">
    <property type="entry name" value="Nucleotide_cyclase"/>
</dbReference>
<keyword evidence="3" id="KW-1185">Reference proteome</keyword>
<dbReference type="PANTHER" id="PTHR43081:SF11">
    <property type="entry name" value="BLR2264 PROTEIN"/>
    <property type="match status" value="1"/>
</dbReference>